<keyword evidence="2" id="KW-0732">Signal</keyword>
<feature type="compositionally biased region" description="Low complexity" evidence="1">
    <location>
        <begin position="93"/>
        <end position="107"/>
    </location>
</feature>
<feature type="region of interest" description="Disordered" evidence="1">
    <location>
        <begin position="63"/>
        <end position="109"/>
    </location>
</feature>
<dbReference type="EMBL" id="QAON01000007">
    <property type="protein sequence ID" value="PTQ89333.1"/>
    <property type="molecule type" value="Genomic_DNA"/>
</dbReference>
<protein>
    <submittedName>
        <fullName evidence="3">Uncharacterized protein</fullName>
    </submittedName>
</protein>
<dbReference type="RefSeq" id="WP_107865662.1">
    <property type="nucleotide sequence ID" value="NZ_QAON01000007.1"/>
</dbReference>
<feature type="region of interest" description="Disordered" evidence="1">
    <location>
        <begin position="130"/>
        <end position="156"/>
    </location>
</feature>
<dbReference type="Proteomes" id="UP000244223">
    <property type="component" value="Unassembled WGS sequence"/>
</dbReference>
<name>A0A2T5IZ69_9GAMM</name>
<keyword evidence="4" id="KW-1185">Reference proteome</keyword>
<comment type="caution">
    <text evidence="3">The sequence shown here is derived from an EMBL/GenBank/DDBJ whole genome shotgun (WGS) entry which is preliminary data.</text>
</comment>
<proteinExistence type="predicted"/>
<feature type="signal peptide" evidence="2">
    <location>
        <begin position="1"/>
        <end position="19"/>
    </location>
</feature>
<feature type="chain" id="PRO_5015786066" evidence="2">
    <location>
        <begin position="20"/>
        <end position="156"/>
    </location>
</feature>
<dbReference type="AlphaFoldDB" id="A0A2T5IZ69"/>
<organism evidence="3 4">
    <name type="scientific">Agitococcus lubricus</name>
    <dbReference type="NCBI Taxonomy" id="1077255"/>
    <lineage>
        <taxon>Bacteria</taxon>
        <taxon>Pseudomonadati</taxon>
        <taxon>Pseudomonadota</taxon>
        <taxon>Gammaproteobacteria</taxon>
        <taxon>Moraxellales</taxon>
        <taxon>Moraxellaceae</taxon>
        <taxon>Agitococcus</taxon>
    </lineage>
</organism>
<evidence type="ECO:0000256" key="2">
    <source>
        <dbReference type="SAM" id="SignalP"/>
    </source>
</evidence>
<reference evidence="3 4" key="1">
    <citation type="submission" date="2018-04" db="EMBL/GenBank/DDBJ databases">
        <title>Genomic Encyclopedia of Archaeal and Bacterial Type Strains, Phase II (KMG-II): from individual species to whole genera.</title>
        <authorList>
            <person name="Goeker M."/>
        </authorList>
    </citation>
    <scope>NUCLEOTIDE SEQUENCE [LARGE SCALE GENOMIC DNA]</scope>
    <source>
        <strain evidence="3 4">DSM 5822</strain>
    </source>
</reference>
<accession>A0A2T5IZ69</accession>
<feature type="compositionally biased region" description="Polar residues" evidence="1">
    <location>
        <begin position="63"/>
        <end position="92"/>
    </location>
</feature>
<gene>
    <name evidence="3" type="ORF">C8N29_10766</name>
</gene>
<evidence type="ECO:0000256" key="1">
    <source>
        <dbReference type="SAM" id="MobiDB-lite"/>
    </source>
</evidence>
<evidence type="ECO:0000313" key="3">
    <source>
        <dbReference type="EMBL" id="PTQ89333.1"/>
    </source>
</evidence>
<evidence type="ECO:0000313" key="4">
    <source>
        <dbReference type="Proteomes" id="UP000244223"/>
    </source>
</evidence>
<sequence length="156" mass="17027">MKNSVLIVLLASLSLNVQAGQLGIKHRLHGEGKPHQRQNFSESATRTLANGEQITRETVQTTSENGFNRHSTLTNSAGQTATQDLTVVNDPSTGTHTRTKTGTTFKGKSYRHQRQVTVDKENQTATSTVNNTHINGQTTGHTSTHQWNTVTPPLAE</sequence>